<dbReference type="InterPro" id="IPR010985">
    <property type="entry name" value="Ribbon_hlx_hlx"/>
</dbReference>
<dbReference type="Proteomes" id="UP000069773">
    <property type="component" value="Unassembled WGS sequence"/>
</dbReference>
<dbReference type="EMBL" id="BCTA01000023">
    <property type="protein sequence ID" value="GAT08498.1"/>
    <property type="molecule type" value="Genomic_DNA"/>
</dbReference>
<reference evidence="1 2" key="1">
    <citation type="journal article" date="2016" name="Genome Announc.">
        <title>Draft Genome Sequences of Five Rapidly Growing Mycobacterium Species, M. thermoresistibile, M. fortuitum subsp. acetamidolyticum, M. canariasense, M. brisbanense, and M. novocastrense.</title>
        <authorList>
            <person name="Katahira K."/>
            <person name="Ogura Y."/>
            <person name="Gotoh Y."/>
            <person name="Hayashi T."/>
        </authorList>
    </citation>
    <scope>NUCLEOTIDE SEQUENCE [LARGE SCALE GENOMIC DNA]</scope>
    <source>
        <strain evidence="1 2">JCM18114</strain>
    </source>
</reference>
<accession>A0ABQ0KGY4</accession>
<evidence type="ECO:0000313" key="1">
    <source>
        <dbReference type="EMBL" id="GAT08498.1"/>
    </source>
</evidence>
<keyword evidence="2" id="KW-1185">Reference proteome</keyword>
<protein>
    <submittedName>
        <fullName evidence="1">Antitoxin</fullName>
    </submittedName>
</protein>
<gene>
    <name evidence="1" type="ORF">RMCN_1631</name>
</gene>
<comment type="caution">
    <text evidence="1">The sequence shown here is derived from an EMBL/GenBank/DDBJ whole genome shotgun (WGS) entry which is preliminary data.</text>
</comment>
<sequence>MLWSGMRTTVDLPEDLHKQALAIARDTGRSLSQTVADLMRRGLGAHSVAPVSTDPRTGLPVISVGTVVTSEDVRSLEDE</sequence>
<organism evidence="1 2">
    <name type="scientific">Mycolicibacterium novocastrense</name>
    <name type="common">Mycobacterium novocastrense</name>
    <dbReference type="NCBI Taxonomy" id="59813"/>
    <lineage>
        <taxon>Bacteria</taxon>
        <taxon>Bacillati</taxon>
        <taxon>Actinomycetota</taxon>
        <taxon>Actinomycetes</taxon>
        <taxon>Mycobacteriales</taxon>
        <taxon>Mycobacteriaceae</taxon>
        <taxon>Mycolicibacterium</taxon>
    </lineage>
</organism>
<evidence type="ECO:0000313" key="2">
    <source>
        <dbReference type="Proteomes" id="UP000069773"/>
    </source>
</evidence>
<name>A0ABQ0KGY4_MYCNV</name>
<proteinExistence type="predicted"/>
<dbReference type="SUPFAM" id="SSF47598">
    <property type="entry name" value="Ribbon-helix-helix"/>
    <property type="match status" value="1"/>
</dbReference>